<keyword evidence="1" id="KW-0378">Hydrolase</keyword>
<feature type="active site" description="Proton donor/acceptor" evidence="2">
    <location>
        <position position="254"/>
    </location>
</feature>
<dbReference type="Proteomes" id="UP000028701">
    <property type="component" value="Unassembled WGS sequence"/>
</dbReference>
<dbReference type="InterPro" id="IPR013658">
    <property type="entry name" value="SGL"/>
</dbReference>
<keyword evidence="3" id="KW-0479">Metal-binding</keyword>
<evidence type="ECO:0000256" key="3">
    <source>
        <dbReference type="PIRSR" id="PIRSR605511-2"/>
    </source>
</evidence>
<organism evidence="5 6">
    <name type="scientific">Agrobacterium rubi TR3 = NBRC 13261</name>
    <dbReference type="NCBI Taxonomy" id="1368415"/>
    <lineage>
        <taxon>Bacteria</taxon>
        <taxon>Pseudomonadati</taxon>
        <taxon>Pseudomonadota</taxon>
        <taxon>Alphaproteobacteria</taxon>
        <taxon>Hyphomicrobiales</taxon>
        <taxon>Rhizobiaceae</taxon>
        <taxon>Rhizobium/Agrobacterium group</taxon>
        <taxon>Agrobacterium</taxon>
    </lineage>
</organism>
<feature type="binding site" evidence="3">
    <location>
        <position position="201"/>
    </location>
    <ligand>
        <name>a divalent metal cation</name>
        <dbReference type="ChEBI" id="CHEBI:60240"/>
    </ligand>
</feature>
<feature type="domain" description="SMP-30/Gluconolactonase/LRE-like region" evidence="4">
    <location>
        <begin position="57"/>
        <end position="309"/>
    </location>
</feature>
<dbReference type="AlphaFoldDB" id="A0A081D0T8"/>
<reference evidence="5 6" key="1">
    <citation type="submission" date="2014-08" db="EMBL/GenBank/DDBJ databases">
        <title>Whole genome shotgun sequence of Rhizobium rubi NBRC 13261.</title>
        <authorList>
            <person name="Katano-Makiyama Y."/>
            <person name="Hosoyama A."/>
            <person name="Hashimoto M."/>
            <person name="Hosoyama Y."/>
            <person name="Noguchi M."/>
            <person name="Tsuchikane K."/>
            <person name="Uohara A."/>
            <person name="Ohji S."/>
            <person name="Ichikawa N."/>
            <person name="Kimura A."/>
            <person name="Yamazoe A."/>
            <person name="Fujita N."/>
        </authorList>
    </citation>
    <scope>NUCLEOTIDE SEQUENCE [LARGE SCALE GENOMIC DNA]</scope>
    <source>
        <strain evidence="5 6">NBRC 13261</strain>
    </source>
</reference>
<dbReference type="Pfam" id="PF08450">
    <property type="entry name" value="SGL"/>
    <property type="match status" value="1"/>
</dbReference>
<evidence type="ECO:0000256" key="1">
    <source>
        <dbReference type="ARBA" id="ARBA00022801"/>
    </source>
</evidence>
<gene>
    <name evidence="5" type="ORF">RRU01S_26_00610</name>
</gene>
<dbReference type="InterPro" id="IPR051262">
    <property type="entry name" value="SMP-30/CGR1_Lactonase"/>
</dbReference>
<accession>A0A081D0T8</accession>
<dbReference type="PRINTS" id="PR01790">
    <property type="entry name" value="SMP30FAMILY"/>
</dbReference>
<name>A0A081D0T8_9HYPH</name>
<dbReference type="SUPFAM" id="SSF63829">
    <property type="entry name" value="Calcium-dependent phosphotriesterase"/>
    <property type="match status" value="1"/>
</dbReference>
<dbReference type="InterPro" id="IPR011042">
    <property type="entry name" value="6-blade_b-propeller_TolB-like"/>
</dbReference>
<feature type="binding site" evidence="3">
    <location>
        <position position="254"/>
    </location>
    <ligand>
        <name>a divalent metal cation</name>
        <dbReference type="ChEBI" id="CHEBI:60240"/>
    </ligand>
</feature>
<sequence length="324" mass="35562">MACGLAAHHLIAIFALMSKNKERLGLMSFFEAEDPVFSTFVLGNAPLKKLAGGFDWVEGPVWFGDHDCLLFSDIPNNRILRWSPATGISTFREPSNFSNGHTRDREGRLVSCEHGTRRVSRTEHNGTITVIADSYDGKRLNSPNDVIVASDGAIWFSDPHYGIATDYEGFRAEQELPCNVYRVDPMSGEVRAVLTDFNCPNGLAFSPDEKRLYVADTGRMFSDDPRHIRVFDVNENGRLSGGAVFHSIEPGCADGMRVDAAGNLWSSAADGVHCISPDGRRLGKILVPETVSNVCFGGRNGHRLFITATTSIYAVSLAIRGHIR</sequence>
<feature type="binding site" evidence="3">
    <location>
        <position position="58"/>
    </location>
    <ligand>
        <name>a divalent metal cation</name>
        <dbReference type="ChEBI" id="CHEBI:60240"/>
    </ligand>
</feature>
<dbReference type="GO" id="GO:0016787">
    <property type="term" value="F:hydrolase activity"/>
    <property type="evidence" value="ECO:0007669"/>
    <property type="project" value="UniProtKB-KW"/>
</dbReference>
<comment type="caution">
    <text evidence="5">The sequence shown here is derived from an EMBL/GenBank/DDBJ whole genome shotgun (WGS) entry which is preliminary data.</text>
</comment>
<protein>
    <submittedName>
        <fullName evidence="5">Putative gluconolactonase</fullName>
    </submittedName>
</protein>
<dbReference type="EMBL" id="BBJU01000026">
    <property type="protein sequence ID" value="GAK72534.1"/>
    <property type="molecule type" value="Genomic_DNA"/>
</dbReference>
<evidence type="ECO:0000259" key="4">
    <source>
        <dbReference type="Pfam" id="PF08450"/>
    </source>
</evidence>
<evidence type="ECO:0000256" key="2">
    <source>
        <dbReference type="PIRSR" id="PIRSR605511-1"/>
    </source>
</evidence>
<dbReference type="PANTHER" id="PTHR47572:SF4">
    <property type="entry name" value="LACTONASE DRP35"/>
    <property type="match status" value="1"/>
</dbReference>
<dbReference type="PANTHER" id="PTHR47572">
    <property type="entry name" value="LIPOPROTEIN-RELATED"/>
    <property type="match status" value="1"/>
</dbReference>
<comment type="cofactor">
    <cofactor evidence="3">
        <name>Zn(2+)</name>
        <dbReference type="ChEBI" id="CHEBI:29105"/>
    </cofactor>
    <text evidence="3">Binds 1 divalent metal cation per subunit.</text>
</comment>
<evidence type="ECO:0000313" key="6">
    <source>
        <dbReference type="Proteomes" id="UP000028701"/>
    </source>
</evidence>
<dbReference type="GO" id="GO:0046872">
    <property type="term" value="F:metal ion binding"/>
    <property type="evidence" value="ECO:0007669"/>
    <property type="project" value="UniProtKB-KW"/>
</dbReference>
<keyword evidence="3" id="KW-0862">Zinc</keyword>
<dbReference type="InterPro" id="IPR005511">
    <property type="entry name" value="SMP-30"/>
</dbReference>
<proteinExistence type="predicted"/>
<feature type="binding site" evidence="3">
    <location>
        <position position="144"/>
    </location>
    <ligand>
        <name>substrate</name>
    </ligand>
</feature>
<dbReference type="eggNOG" id="COG3386">
    <property type="taxonomic scope" value="Bacteria"/>
</dbReference>
<evidence type="ECO:0000313" key="5">
    <source>
        <dbReference type="EMBL" id="GAK72534.1"/>
    </source>
</evidence>
<dbReference type="Gene3D" id="2.120.10.30">
    <property type="entry name" value="TolB, C-terminal domain"/>
    <property type="match status" value="1"/>
</dbReference>